<dbReference type="PANTHER" id="PTHR37316">
    <property type="entry name" value="TEICHOIC ACID GLYCEROL-PHOSPHATE PRIMASE"/>
    <property type="match status" value="1"/>
</dbReference>
<dbReference type="InterPro" id="IPR007554">
    <property type="entry name" value="Glycerophosphate_synth"/>
</dbReference>
<name>A0ABU5CEB8_9BACI</name>
<dbReference type="Gene3D" id="3.40.50.11820">
    <property type="match status" value="1"/>
</dbReference>
<dbReference type="PANTHER" id="PTHR37316:SF3">
    <property type="entry name" value="TEICHOIC ACID GLYCEROL-PHOSPHATE TRANSFERASE"/>
    <property type="match status" value="1"/>
</dbReference>
<evidence type="ECO:0000259" key="7">
    <source>
        <dbReference type="Pfam" id="PF00535"/>
    </source>
</evidence>
<dbReference type="Pfam" id="PF04464">
    <property type="entry name" value="Glyphos_transf"/>
    <property type="match status" value="1"/>
</dbReference>
<dbReference type="InterPro" id="IPR001173">
    <property type="entry name" value="Glyco_trans_2-like"/>
</dbReference>
<accession>A0ABU5CEB8</accession>
<dbReference type="SUPFAM" id="SSF53448">
    <property type="entry name" value="Nucleotide-diphospho-sugar transferases"/>
    <property type="match status" value="1"/>
</dbReference>
<evidence type="ECO:0000256" key="3">
    <source>
        <dbReference type="ARBA" id="ARBA00022475"/>
    </source>
</evidence>
<keyword evidence="6" id="KW-0472">Membrane</keyword>
<dbReference type="Gene3D" id="3.90.550.10">
    <property type="entry name" value="Spore Coat Polysaccharide Biosynthesis Protein SpsA, Chain A"/>
    <property type="match status" value="1"/>
</dbReference>
<keyword evidence="5" id="KW-0777">Teichoic acid biosynthesis</keyword>
<evidence type="ECO:0000256" key="6">
    <source>
        <dbReference type="ARBA" id="ARBA00023136"/>
    </source>
</evidence>
<keyword evidence="9" id="KW-1185">Reference proteome</keyword>
<proteinExistence type="inferred from homology"/>
<keyword evidence="4" id="KW-0808">Transferase</keyword>
<protein>
    <submittedName>
        <fullName evidence="8">Bifunctional glycosyltransferase family 2 protein/CDP-glycerol:glycerophosphate glycerophosphotransferase</fullName>
    </submittedName>
</protein>
<dbReference type="EMBL" id="JAROCA020000001">
    <property type="protein sequence ID" value="MDY0404626.1"/>
    <property type="molecule type" value="Genomic_DNA"/>
</dbReference>
<evidence type="ECO:0000256" key="4">
    <source>
        <dbReference type="ARBA" id="ARBA00022679"/>
    </source>
</evidence>
<dbReference type="CDD" id="cd00761">
    <property type="entry name" value="Glyco_tranf_GTA_type"/>
    <property type="match status" value="1"/>
</dbReference>
<dbReference type="InterPro" id="IPR043148">
    <property type="entry name" value="TagF_C"/>
</dbReference>
<dbReference type="RefSeq" id="WP_306065601.1">
    <property type="nucleotide sequence ID" value="NZ_JAROCA020000001.1"/>
</dbReference>
<dbReference type="InterPro" id="IPR051612">
    <property type="entry name" value="Teichoic_Acid_Biosynth"/>
</dbReference>
<comment type="similarity">
    <text evidence="2">Belongs to the CDP-glycerol glycerophosphotransferase family.</text>
</comment>
<dbReference type="Pfam" id="PF00535">
    <property type="entry name" value="Glycos_transf_2"/>
    <property type="match status" value="1"/>
</dbReference>
<gene>
    <name evidence="8" type="ORF">P5G51_003675</name>
</gene>
<dbReference type="Proteomes" id="UP001228376">
    <property type="component" value="Unassembled WGS sequence"/>
</dbReference>
<evidence type="ECO:0000256" key="2">
    <source>
        <dbReference type="ARBA" id="ARBA00010488"/>
    </source>
</evidence>
<comment type="subcellular location">
    <subcellularLocation>
        <location evidence="1">Cell membrane</location>
        <topology evidence="1">Peripheral membrane protein</topology>
    </subcellularLocation>
</comment>
<evidence type="ECO:0000256" key="1">
    <source>
        <dbReference type="ARBA" id="ARBA00004202"/>
    </source>
</evidence>
<evidence type="ECO:0000313" key="9">
    <source>
        <dbReference type="Proteomes" id="UP001228376"/>
    </source>
</evidence>
<sequence length="722" mass="86219">MGKVSIIMPVYNTAEFIDKSVQSLIRQTYTDLEIILINDGSNESCTRKLTEIAAMDNRIKLYHLQGNKGTGAARNVGMDRATGDFIYFFDSDDYLPEKTIEILMRHIKHHDLIRGKMKTTYFGSGMAIILDGLFKVKMHTEEKYHLFKNESVLNCLFRTEFVQRHQLRFMEDARIYSDLSFIVMALMNTQQVPYVKEAVYFKRKRNDAISNPSLDQSAAAEKVENYIHVYTHLKKQVADDVYATDEADQEWVMSEKAQANHFLDRHFLNFYRKTIVTYFKDEANVEPLFERLSDAFQLLDRDILQDYSWILKNEAKPLLMRNKSKYVSVNRRHKEMRQFKQALKTKKKFYIYLYQRFFVKRKTNEKLVFFESFLGKNYSDSPKYIYEYMLKKHPDYTFVWSFNEKKQILGNAKQVIRFSLRYFYYLAKAKYWVSNSRLPRYLNKPDGNIFLQTWHGTPLKHLVFDMDDVHSADPKYKAHFYEQSRRWDYLSSPNRYSSDIFRRAFKYDGDMLEFGYPRNDILYQKNTTEDIQQLKEKMGLPHDKKVILYAPTWRDDEFYSRGKYKFTLQMDLHRMQEELGRDYIIVLRMHYFIASVLDISEFEGFAYDFSSYDDIAELYLVSDMLITDYSSVFFDYANLKRPIMFFMYDLEKYRDQLRGFYIDVENEVPGPIVRTTEEIVASVKNLPEIAQAYQEKYDTFYERFCKWDDGNAAAKTVEAVFK</sequence>
<organism evidence="8 9">
    <name type="scientific">Tigheibacillus jepli</name>
    <dbReference type="NCBI Taxonomy" id="3035914"/>
    <lineage>
        <taxon>Bacteria</taxon>
        <taxon>Bacillati</taxon>
        <taxon>Bacillota</taxon>
        <taxon>Bacilli</taxon>
        <taxon>Bacillales</taxon>
        <taxon>Bacillaceae</taxon>
        <taxon>Tigheibacillus</taxon>
    </lineage>
</organism>
<dbReference type="InterPro" id="IPR043149">
    <property type="entry name" value="TagF_N"/>
</dbReference>
<comment type="caution">
    <text evidence="8">The sequence shown here is derived from an EMBL/GenBank/DDBJ whole genome shotgun (WGS) entry which is preliminary data.</text>
</comment>
<feature type="domain" description="Glycosyltransferase 2-like" evidence="7">
    <location>
        <begin position="5"/>
        <end position="111"/>
    </location>
</feature>
<evidence type="ECO:0000256" key="5">
    <source>
        <dbReference type="ARBA" id="ARBA00022944"/>
    </source>
</evidence>
<dbReference type="InterPro" id="IPR029044">
    <property type="entry name" value="Nucleotide-diphossugar_trans"/>
</dbReference>
<dbReference type="Gene3D" id="3.40.50.12580">
    <property type="match status" value="1"/>
</dbReference>
<evidence type="ECO:0000313" key="8">
    <source>
        <dbReference type="EMBL" id="MDY0404626.1"/>
    </source>
</evidence>
<keyword evidence="3" id="KW-1003">Cell membrane</keyword>
<dbReference type="SUPFAM" id="SSF53756">
    <property type="entry name" value="UDP-Glycosyltransferase/glycogen phosphorylase"/>
    <property type="match status" value="1"/>
</dbReference>
<reference evidence="8 9" key="1">
    <citation type="submission" date="2023-10" db="EMBL/GenBank/DDBJ databases">
        <title>179-bfca-hs.</title>
        <authorList>
            <person name="Miliotis G."/>
            <person name="Sengupta P."/>
            <person name="Hameed A."/>
            <person name="Chuvochina M."/>
            <person name="Mcdonagh F."/>
            <person name="Simpson A.C."/>
            <person name="Singh N.K."/>
            <person name="Rekha P.D."/>
            <person name="Raman K."/>
            <person name="Hugenholtz P."/>
            <person name="Venkateswaran K."/>
        </authorList>
    </citation>
    <scope>NUCLEOTIDE SEQUENCE [LARGE SCALE GENOMIC DNA]</scope>
    <source>
        <strain evidence="8 9">179-BFC-A-HS</strain>
    </source>
</reference>